<sequence length="190" mass="18888">MKIKLFLVGCGLSLGVASSGFAATTTGTMNATLTLTTGCLVNGGTATTGVNFGTLDFGSSAATFDTLNATLVAPGSAGNGINVRCTTGQTFNVRITSSNPAPGTVYGTVTSAPRYLVLGSDATQGIAYTLYSDAGFATSIANNADLVSSGTPDPVLGTNFPVYGRVTGGGQNAAIPAGTYTDTINVAVNY</sequence>
<accession>A0ABS4P6J8</accession>
<keyword evidence="4" id="KW-1185">Reference proteome</keyword>
<dbReference type="Proteomes" id="UP001195624">
    <property type="component" value="Unassembled WGS sequence"/>
</dbReference>
<name>A0ABS4P6J8_9GAMM</name>
<dbReference type="SMART" id="SM00972">
    <property type="entry name" value="SCPU"/>
    <property type="match status" value="1"/>
</dbReference>
<feature type="signal peptide" evidence="1">
    <location>
        <begin position="1"/>
        <end position="22"/>
    </location>
</feature>
<comment type="caution">
    <text evidence="3">The sequence shown here is derived from an EMBL/GenBank/DDBJ whole genome shotgun (WGS) entry which is preliminary data.</text>
</comment>
<evidence type="ECO:0000313" key="4">
    <source>
        <dbReference type="Proteomes" id="UP001195624"/>
    </source>
</evidence>
<organism evidence="3 4">
    <name type="scientific">Winslowiella toletana</name>
    <dbReference type="NCBI Taxonomy" id="92490"/>
    <lineage>
        <taxon>Bacteria</taxon>
        <taxon>Pseudomonadati</taxon>
        <taxon>Pseudomonadota</taxon>
        <taxon>Gammaproteobacteria</taxon>
        <taxon>Enterobacterales</taxon>
        <taxon>Erwiniaceae</taxon>
        <taxon>Winslowiella</taxon>
    </lineage>
</organism>
<proteinExistence type="predicted"/>
<gene>
    <name evidence="3" type="ORF">J2125_001465</name>
</gene>
<dbReference type="PANTHER" id="PTHR37089">
    <property type="entry name" value="PROTEIN U-RELATED"/>
    <property type="match status" value="1"/>
</dbReference>
<evidence type="ECO:0000313" key="3">
    <source>
        <dbReference type="EMBL" id="MBP2168273.1"/>
    </source>
</evidence>
<keyword evidence="1" id="KW-0732">Signal</keyword>
<protein>
    <submittedName>
        <fullName evidence="3">Spore coat protein U-like protein</fullName>
    </submittedName>
</protein>
<evidence type="ECO:0000256" key="1">
    <source>
        <dbReference type="SAM" id="SignalP"/>
    </source>
</evidence>
<dbReference type="InterPro" id="IPR053167">
    <property type="entry name" value="Spore_coat_component"/>
</dbReference>
<feature type="domain" description="Spore coat protein U/FanG" evidence="2">
    <location>
        <begin position="26"/>
        <end position="186"/>
    </location>
</feature>
<feature type="chain" id="PRO_5045953409" evidence="1">
    <location>
        <begin position="23"/>
        <end position="190"/>
    </location>
</feature>
<evidence type="ECO:0000259" key="2">
    <source>
        <dbReference type="Pfam" id="PF05229"/>
    </source>
</evidence>
<dbReference type="EMBL" id="JAGGMQ010000001">
    <property type="protein sequence ID" value="MBP2168273.1"/>
    <property type="molecule type" value="Genomic_DNA"/>
</dbReference>
<dbReference type="RefSeq" id="WP_017801205.1">
    <property type="nucleotide sequence ID" value="NZ_JAGGMQ010000001.1"/>
</dbReference>
<reference evidence="4" key="2">
    <citation type="submission" date="2023-07" db="EMBL/GenBank/DDBJ databases">
        <title>Genome mining of underrepresented organisms for secondary metabolites.</title>
        <authorList>
            <person name="D'Agostino P.M."/>
        </authorList>
    </citation>
    <scope>NUCLEOTIDE SEQUENCE [LARGE SCALE GENOMIC DNA]</scope>
    <source>
        <strain evidence="4">WS4403</strain>
    </source>
</reference>
<dbReference type="InterPro" id="IPR007893">
    <property type="entry name" value="Spore_coat_U/FanG"/>
</dbReference>
<dbReference type="Pfam" id="PF05229">
    <property type="entry name" value="SCPU"/>
    <property type="match status" value="1"/>
</dbReference>
<reference evidence="3 4" key="1">
    <citation type="submission" date="2021-03" db="EMBL/GenBank/DDBJ databases">
        <authorList>
            <person name="D'Agostino P."/>
            <person name="Huntemann M."/>
            <person name="Clum A."/>
            <person name="Spunde A."/>
            <person name="Palaniappan K."/>
            <person name="Ritter S."/>
            <person name="Mikhailova N."/>
            <person name="Chen I.-M."/>
            <person name="Stamatis D."/>
            <person name="Reddy T."/>
            <person name="O'Malley R."/>
            <person name="Daum C."/>
            <person name="Shapiro N."/>
            <person name="Ivanova N."/>
            <person name="Kyrpides N."/>
            <person name="Woyke T."/>
        </authorList>
    </citation>
    <scope>NUCLEOTIDE SEQUENCE [LARGE SCALE GENOMIC DNA]</scope>
    <source>
        <strain evidence="3 4">WS4403</strain>
    </source>
</reference>